<evidence type="ECO:0000313" key="9">
    <source>
        <dbReference type="Ensembl" id="ENSGAGP00000006287.1"/>
    </source>
</evidence>
<evidence type="ECO:0000256" key="3">
    <source>
        <dbReference type="ARBA" id="ARBA00022946"/>
    </source>
</evidence>
<reference evidence="10" key="1">
    <citation type="journal article" date="2017" name="PLoS ONE">
        <title>The Agassiz's desert tortoise genome provides a resource for the conservation of a threatened species.</title>
        <authorList>
            <person name="Tollis M."/>
            <person name="DeNardo D.F."/>
            <person name="Cornelius J.A."/>
            <person name="Dolby G.A."/>
            <person name="Edwards T."/>
            <person name="Henen B.T."/>
            <person name="Karl A.E."/>
            <person name="Murphy R.W."/>
            <person name="Kusumi K."/>
        </authorList>
    </citation>
    <scope>NUCLEOTIDE SEQUENCE [LARGE SCALE GENOMIC DNA]</scope>
</reference>
<keyword evidence="2" id="KW-0479">Metal-binding</keyword>
<evidence type="ECO:0000256" key="1">
    <source>
        <dbReference type="ARBA" id="ARBA00004173"/>
    </source>
</evidence>
<keyword evidence="3" id="KW-0809">Transit peptide</keyword>
<dbReference type="GO" id="GO:0005763">
    <property type="term" value="C:mitochondrial small ribosomal subunit"/>
    <property type="evidence" value="ECO:0007669"/>
    <property type="project" value="TreeGrafter"/>
</dbReference>
<keyword evidence="6" id="KW-0496">Mitochondrion</keyword>
<dbReference type="GO" id="GO:0051536">
    <property type="term" value="F:iron-sulfur cluster binding"/>
    <property type="evidence" value="ECO:0007669"/>
    <property type="project" value="UniProtKB-KW"/>
</dbReference>
<sequence length="416" mass="44768">MERDPGVQAGSAELCPQVPQGEGLGWNGTQVSGLAVQSSAPRDPKGRVWDGTGPRRPGRECRALPPGTPGGGSGMERDPGVRAGSAELCPQGSGLGWNRTQASGPAVQSYAPRDPRGRVWDGTGPRRRGRQCRALPPGIPGESPGWNGTQAFGPAVRSSALRDPRGRVWDGTGPRRPGRQCRALPPRYSRGRVQDGTGPRRPGRQCRALPPRYSRGRVQDGTGLKCPGRQCTALPPGIPEGESGMEQDPGVWAGSAEGTGGVCSWFPLGSNFSPVGQQGGDKVVHDPREAHVFAPCPHHLPCPRLNPERPLPCNYLQAYQPLPFRWNPVLKEELFSFLILRRGPGASEEPWPRITQAVLGRARHVHCHLCCADGSLQHAVITARRHGRDLYRCARLSHWGDRLPVTMPPGEAVPGE</sequence>
<comment type="subcellular location">
    <subcellularLocation>
        <location evidence="1">Mitochondrion</location>
    </subcellularLocation>
</comment>
<dbReference type="PANTHER" id="PTHR13184">
    <property type="entry name" value="37S RIBOSOMAL PROTEIN S22"/>
    <property type="match status" value="1"/>
</dbReference>
<dbReference type="PANTHER" id="PTHR13184:SF5">
    <property type="entry name" value="METHYLTRANSFERASE-LIKE PROTEIN 17, MITOCHONDRIAL"/>
    <property type="match status" value="1"/>
</dbReference>
<dbReference type="Pfam" id="PF09243">
    <property type="entry name" value="Rsm22"/>
    <property type="match status" value="1"/>
</dbReference>
<evidence type="ECO:0000256" key="6">
    <source>
        <dbReference type="ARBA" id="ARBA00023128"/>
    </source>
</evidence>
<proteinExistence type="predicted"/>
<evidence type="ECO:0000256" key="4">
    <source>
        <dbReference type="ARBA" id="ARBA00023004"/>
    </source>
</evidence>
<feature type="compositionally biased region" description="Polar residues" evidence="8">
    <location>
        <begin position="27"/>
        <end position="40"/>
    </location>
</feature>
<accession>A0A452GW43</accession>
<dbReference type="InterPro" id="IPR015324">
    <property type="entry name" value="Ribosomal_Rsm22-like"/>
</dbReference>
<protein>
    <submittedName>
        <fullName evidence="9">Uncharacterized protein</fullName>
    </submittedName>
</protein>
<reference evidence="9" key="2">
    <citation type="submission" date="2025-08" db="UniProtKB">
        <authorList>
            <consortium name="Ensembl"/>
        </authorList>
    </citation>
    <scope>IDENTIFICATION</scope>
</reference>
<keyword evidence="10" id="KW-1185">Reference proteome</keyword>
<dbReference type="GO" id="GO:0003735">
    <property type="term" value="F:structural constituent of ribosome"/>
    <property type="evidence" value="ECO:0007669"/>
    <property type="project" value="TreeGrafter"/>
</dbReference>
<dbReference type="Ensembl" id="ENSGAGT00000007306.1">
    <property type="protein sequence ID" value="ENSGAGP00000006287.1"/>
    <property type="gene ID" value="ENSGAGG00000005060.1"/>
</dbReference>
<evidence type="ECO:0000256" key="8">
    <source>
        <dbReference type="SAM" id="MobiDB-lite"/>
    </source>
</evidence>
<dbReference type="InterPro" id="IPR052571">
    <property type="entry name" value="Mt_RNA_Methyltransferase"/>
</dbReference>
<dbReference type="GO" id="GO:0008168">
    <property type="term" value="F:methyltransferase activity"/>
    <property type="evidence" value="ECO:0007669"/>
    <property type="project" value="InterPro"/>
</dbReference>
<comment type="function">
    <text evidence="7">Mitochondrial ribosome (mitoribosome) assembly factor. Binds at the interface of the head and body domains of the mitochondrial small ribosomal subunit (mt-SSU), occluding the mRNA channel and preventing compaction of the head domain towards the body. Probable inactive methyltransferase: retains the characteristic folding and ability to bind S-adenosyl-L-methionine, but it probably lost its methyltransferase activity.</text>
</comment>
<evidence type="ECO:0000256" key="5">
    <source>
        <dbReference type="ARBA" id="ARBA00023014"/>
    </source>
</evidence>
<keyword evidence="5" id="KW-0411">Iron-sulfur</keyword>
<name>A0A452GW43_9SAUR</name>
<dbReference type="GO" id="GO:0046872">
    <property type="term" value="F:metal ion binding"/>
    <property type="evidence" value="ECO:0007669"/>
    <property type="project" value="UniProtKB-KW"/>
</dbReference>
<organism evidence="9 10">
    <name type="scientific">Gopherus agassizii</name>
    <name type="common">Agassiz's desert tortoise</name>
    <dbReference type="NCBI Taxonomy" id="38772"/>
    <lineage>
        <taxon>Eukaryota</taxon>
        <taxon>Metazoa</taxon>
        <taxon>Chordata</taxon>
        <taxon>Craniata</taxon>
        <taxon>Vertebrata</taxon>
        <taxon>Euteleostomi</taxon>
        <taxon>Archelosauria</taxon>
        <taxon>Testudinata</taxon>
        <taxon>Testudines</taxon>
        <taxon>Cryptodira</taxon>
        <taxon>Durocryptodira</taxon>
        <taxon>Testudinoidea</taxon>
        <taxon>Testudinidae</taxon>
        <taxon>Gopherus</taxon>
    </lineage>
</organism>
<dbReference type="Proteomes" id="UP000291020">
    <property type="component" value="Unassembled WGS sequence"/>
</dbReference>
<evidence type="ECO:0000256" key="7">
    <source>
        <dbReference type="ARBA" id="ARBA00045681"/>
    </source>
</evidence>
<evidence type="ECO:0000256" key="2">
    <source>
        <dbReference type="ARBA" id="ARBA00022723"/>
    </source>
</evidence>
<dbReference type="GO" id="GO:0006412">
    <property type="term" value="P:translation"/>
    <property type="evidence" value="ECO:0007669"/>
    <property type="project" value="InterPro"/>
</dbReference>
<feature type="region of interest" description="Disordered" evidence="8">
    <location>
        <begin position="1"/>
        <end position="230"/>
    </location>
</feature>
<dbReference type="STRING" id="38772.ENSGAGP00000006287"/>
<evidence type="ECO:0000313" key="10">
    <source>
        <dbReference type="Proteomes" id="UP000291020"/>
    </source>
</evidence>
<dbReference type="AlphaFoldDB" id="A0A452GW43"/>
<reference evidence="9" key="3">
    <citation type="submission" date="2025-09" db="UniProtKB">
        <authorList>
            <consortium name="Ensembl"/>
        </authorList>
    </citation>
    <scope>IDENTIFICATION</scope>
</reference>
<keyword evidence="4" id="KW-0408">Iron</keyword>